<dbReference type="EMBL" id="BMSJ01000009">
    <property type="protein sequence ID" value="GGR38250.1"/>
    <property type="molecule type" value="Genomic_DNA"/>
</dbReference>
<dbReference type="PANTHER" id="PTHR46193:SF10">
    <property type="entry name" value="6-PHOSPHOGLUCONATE PHOSPHATASE"/>
    <property type="match status" value="1"/>
</dbReference>
<dbReference type="InterPro" id="IPR051600">
    <property type="entry name" value="Beta-PGM-like"/>
</dbReference>
<accession>A0AAV4KPS5</accession>
<dbReference type="GO" id="GO:0046872">
    <property type="term" value="F:metal ion binding"/>
    <property type="evidence" value="ECO:0007669"/>
    <property type="project" value="UniProtKB-KW"/>
</dbReference>
<dbReference type="Gene3D" id="3.40.50.1000">
    <property type="entry name" value="HAD superfamily/HAD-like"/>
    <property type="match status" value="1"/>
</dbReference>
<dbReference type="Gene3D" id="1.10.150.240">
    <property type="entry name" value="Putative phosphatase, domain 2"/>
    <property type="match status" value="1"/>
</dbReference>
<dbReference type="Proteomes" id="UP000642014">
    <property type="component" value="Unassembled WGS sequence"/>
</dbReference>
<organism evidence="5 8">
    <name type="scientific">Streptomyces cinereoruber</name>
    <dbReference type="NCBI Taxonomy" id="67260"/>
    <lineage>
        <taxon>Bacteria</taxon>
        <taxon>Bacillati</taxon>
        <taxon>Actinomycetota</taxon>
        <taxon>Actinomycetes</taxon>
        <taxon>Kitasatosporales</taxon>
        <taxon>Streptomycetaceae</taxon>
        <taxon>Streptomyces</taxon>
    </lineage>
</organism>
<dbReference type="EMBL" id="CP023693">
    <property type="protein sequence ID" value="QEV33237.1"/>
    <property type="molecule type" value="Genomic_DNA"/>
</dbReference>
<reference evidence="5" key="3">
    <citation type="submission" date="2023-08" db="EMBL/GenBank/DDBJ databases">
        <authorList>
            <person name="Sun Q."/>
            <person name="Ohkuma M."/>
        </authorList>
    </citation>
    <scope>NUCLEOTIDE SEQUENCE</scope>
    <source>
        <strain evidence="5">JCM 4205</strain>
    </source>
</reference>
<reference evidence="5 8" key="1">
    <citation type="journal article" date="2014" name="Int. J. Syst. Evol. Microbiol.">
        <title>Complete genome sequence of Corynebacterium casei LMG S-19264T (=DSM 44701T), isolated from a smear-ripened cheese.</title>
        <authorList>
            <consortium name="US DOE Joint Genome Institute (JGI-PGF)"/>
            <person name="Walter F."/>
            <person name="Albersmeier A."/>
            <person name="Kalinowski J."/>
            <person name="Ruckert C."/>
        </authorList>
    </citation>
    <scope>NUCLEOTIDE SEQUENCE [LARGE SCALE GENOMIC DNA]</scope>
    <source>
        <strain evidence="5 8">JCM 4205</strain>
    </source>
</reference>
<evidence type="ECO:0000256" key="2">
    <source>
        <dbReference type="ARBA" id="ARBA00006171"/>
    </source>
</evidence>
<evidence type="ECO:0000256" key="4">
    <source>
        <dbReference type="ARBA" id="ARBA00022842"/>
    </source>
</evidence>
<keyword evidence="4" id="KW-0460">Magnesium</keyword>
<dbReference type="GeneID" id="95454996"/>
<evidence type="ECO:0000313" key="8">
    <source>
        <dbReference type="Proteomes" id="UP000642014"/>
    </source>
</evidence>
<evidence type="ECO:0000313" key="6">
    <source>
        <dbReference type="EMBL" id="QEV33237.1"/>
    </source>
</evidence>
<dbReference type="GO" id="GO:0016787">
    <property type="term" value="F:hydrolase activity"/>
    <property type="evidence" value="ECO:0007669"/>
    <property type="project" value="UniProtKB-KW"/>
</dbReference>
<evidence type="ECO:0000256" key="3">
    <source>
        <dbReference type="ARBA" id="ARBA00022723"/>
    </source>
</evidence>
<dbReference type="RefSeq" id="WP_062754695.1">
    <property type="nucleotide sequence ID" value="NZ_BMSJ01000009.1"/>
</dbReference>
<evidence type="ECO:0000313" key="5">
    <source>
        <dbReference type="EMBL" id="GGR38250.1"/>
    </source>
</evidence>
<dbReference type="InterPro" id="IPR023214">
    <property type="entry name" value="HAD_sf"/>
</dbReference>
<sequence>MSHQLVVFDNSGVLVDSETLGNRVLAEALTAEGVPTPFADAVEHYLGKSFADVLDTVRRRTGTPLPDDFGARFHARLFAAFERELAPMPGVHDVLDELDARGVPYCVASNDTTDRIRVTLGLTGLAPRLADRVIGADQVARPKPAPDLFLRAAAHHGVAPERCLVVEDSARGVAAARAAGATVLGLAVLTPRARLADAHRVLGSLAELRALIPSLCAAPRPPEARP</sequence>
<keyword evidence="3" id="KW-0479">Metal-binding</keyword>
<dbReference type="InterPro" id="IPR006439">
    <property type="entry name" value="HAD-SF_hydro_IA"/>
</dbReference>
<protein>
    <submittedName>
        <fullName evidence="5 6">Hydrolase</fullName>
    </submittedName>
</protein>
<dbReference type="Proteomes" id="UP000326029">
    <property type="component" value="Chromosome"/>
</dbReference>
<dbReference type="InterPro" id="IPR036412">
    <property type="entry name" value="HAD-like_sf"/>
</dbReference>
<proteinExistence type="inferred from homology"/>
<keyword evidence="7" id="KW-1185">Reference proteome</keyword>
<dbReference type="SFLD" id="SFLDG01129">
    <property type="entry name" value="C1.5:_HAD__Beta-PGM__Phosphata"/>
    <property type="match status" value="1"/>
</dbReference>
<keyword evidence="5" id="KW-0378">Hydrolase</keyword>
<evidence type="ECO:0000313" key="7">
    <source>
        <dbReference type="Proteomes" id="UP000326029"/>
    </source>
</evidence>
<comment type="similarity">
    <text evidence="2">Belongs to the HAD-like hydrolase superfamily. CbbY/CbbZ/Gph/YieH family.</text>
</comment>
<dbReference type="InterPro" id="IPR023198">
    <property type="entry name" value="PGP-like_dom2"/>
</dbReference>
<evidence type="ECO:0000256" key="1">
    <source>
        <dbReference type="ARBA" id="ARBA00001946"/>
    </source>
</evidence>
<name>A0AAV4KPS5_9ACTN</name>
<comment type="cofactor">
    <cofactor evidence="1">
        <name>Mg(2+)</name>
        <dbReference type="ChEBI" id="CHEBI:18420"/>
    </cofactor>
</comment>
<dbReference type="NCBIfam" id="TIGR01509">
    <property type="entry name" value="HAD-SF-IA-v3"/>
    <property type="match status" value="1"/>
</dbReference>
<dbReference type="SFLD" id="SFLDG01135">
    <property type="entry name" value="C1.5.6:_HAD__Beta-PGM__Phospha"/>
    <property type="match status" value="1"/>
</dbReference>
<gene>
    <name evidence="6" type="ORF">CP977_14575</name>
    <name evidence="5" type="ORF">GCM10010497_46490</name>
</gene>
<dbReference type="SFLD" id="SFLDS00003">
    <property type="entry name" value="Haloacid_Dehalogenase"/>
    <property type="match status" value="1"/>
</dbReference>
<dbReference type="AlphaFoldDB" id="A0AAV4KPS5"/>
<reference evidence="6 7" key="2">
    <citation type="submission" date="2017-09" db="EMBL/GenBank/DDBJ databases">
        <authorList>
            <person name="Lee N."/>
            <person name="Cho B.-K."/>
        </authorList>
    </citation>
    <scope>NUCLEOTIDE SEQUENCE [LARGE SCALE GENOMIC DNA]</scope>
    <source>
        <strain evidence="6 7">ATCC 19740</strain>
    </source>
</reference>
<dbReference type="SUPFAM" id="SSF56784">
    <property type="entry name" value="HAD-like"/>
    <property type="match status" value="1"/>
</dbReference>
<dbReference type="PANTHER" id="PTHR46193">
    <property type="entry name" value="6-PHOSPHOGLUCONATE PHOSPHATASE"/>
    <property type="match status" value="1"/>
</dbReference>
<dbReference type="Pfam" id="PF00702">
    <property type="entry name" value="Hydrolase"/>
    <property type="match status" value="1"/>
</dbReference>